<protein>
    <submittedName>
        <fullName evidence="1">Response regulator</fullName>
    </submittedName>
</protein>
<proteinExistence type="predicted"/>
<evidence type="ECO:0000313" key="2">
    <source>
        <dbReference type="Proteomes" id="UP000304953"/>
    </source>
</evidence>
<gene>
    <name evidence="1" type="ORF">E5329_11915</name>
</gene>
<reference evidence="1" key="1">
    <citation type="submission" date="2019-04" db="EMBL/GenBank/DDBJ databases">
        <title>Microbes associate with the intestines of laboratory mice.</title>
        <authorList>
            <person name="Navarre W."/>
            <person name="Wong E."/>
            <person name="Huang K."/>
            <person name="Tropini C."/>
            <person name="Ng K."/>
            <person name="Yu B."/>
        </authorList>
    </citation>
    <scope>NUCLEOTIDE SEQUENCE</scope>
    <source>
        <strain evidence="1">NM01_1-7b</strain>
    </source>
</reference>
<name>A0AC61RVZ2_9FIRM</name>
<accession>A0AC61RVZ2</accession>
<evidence type="ECO:0000313" key="1">
    <source>
        <dbReference type="EMBL" id="TGY96014.1"/>
    </source>
</evidence>
<comment type="caution">
    <text evidence="1">The sequence shown here is derived from an EMBL/GenBank/DDBJ whole genome shotgun (WGS) entry which is preliminary data.</text>
</comment>
<dbReference type="EMBL" id="SRYA01000021">
    <property type="protein sequence ID" value="TGY96014.1"/>
    <property type="molecule type" value="Genomic_DNA"/>
</dbReference>
<keyword evidence="2" id="KW-1185">Reference proteome</keyword>
<dbReference type="Proteomes" id="UP000304953">
    <property type="component" value="Unassembled WGS sequence"/>
</dbReference>
<organism evidence="1 2">
    <name type="scientific">Petralouisia muris</name>
    <dbReference type="NCBI Taxonomy" id="3032872"/>
    <lineage>
        <taxon>Bacteria</taxon>
        <taxon>Bacillati</taxon>
        <taxon>Bacillota</taxon>
        <taxon>Clostridia</taxon>
        <taxon>Lachnospirales</taxon>
        <taxon>Lachnospiraceae</taxon>
        <taxon>Petralouisia</taxon>
    </lineage>
</organism>
<sequence length="340" mass="40178">MENNLLFVNQNQEIIQEFLTAMEGRKGNLVIDTADSGLEAAYLLKKKKYKVVVTGLDLPTFDGSKIIEYLNRNYPETVCIVYTWRLELAHLRLLINERKVFRIFQRPVKYHKIYDAVMDGMVKYDRREIDQLNRQELEQELRKKSLQVAELRRVTEERGWEREGLIKFLSALMNVFLHNTESDLEGKGKWQLVRYEKKLVFWLLEHQQSLKKDLEDVKKDIYGRFLHPEHKQKVEIRLDEGVGMPSQDFCSSLHFIIWLLLTRFVMISSVYDVRIILIPMGQERFRVRVEGIFPEGVWSAAHEDMTAQTLTSVTQTVLECFAARFTQSISDEKVIYYMEL</sequence>